<reference evidence="2 3" key="1">
    <citation type="journal article" date="2015" name="Nat. Commun.">
        <title>Lucilia cuprina genome unlocks parasitic fly biology to underpin future interventions.</title>
        <authorList>
            <person name="Anstead C.A."/>
            <person name="Korhonen P.K."/>
            <person name="Young N.D."/>
            <person name="Hall R.S."/>
            <person name="Jex A.R."/>
            <person name="Murali S.C."/>
            <person name="Hughes D.S."/>
            <person name="Lee S.F."/>
            <person name="Perry T."/>
            <person name="Stroehlein A.J."/>
            <person name="Ansell B.R."/>
            <person name="Breugelmans B."/>
            <person name="Hofmann A."/>
            <person name="Qu J."/>
            <person name="Dugan S."/>
            <person name="Lee S.L."/>
            <person name="Chao H."/>
            <person name="Dinh H."/>
            <person name="Han Y."/>
            <person name="Doddapaneni H.V."/>
            <person name="Worley K.C."/>
            <person name="Muzny D.M."/>
            <person name="Ioannidis P."/>
            <person name="Waterhouse R.M."/>
            <person name="Zdobnov E.M."/>
            <person name="James P.J."/>
            <person name="Bagnall N.H."/>
            <person name="Kotze A.C."/>
            <person name="Gibbs R.A."/>
            <person name="Richards S."/>
            <person name="Batterham P."/>
            <person name="Gasser R.B."/>
        </authorList>
    </citation>
    <scope>NUCLEOTIDE SEQUENCE [LARGE SCALE GENOMIC DNA]</scope>
    <source>
        <strain evidence="2 3">LS</strain>
        <tissue evidence="2">Full body</tissue>
    </source>
</reference>
<comment type="caution">
    <text evidence="2">The sequence shown here is derived from an EMBL/GenBank/DDBJ whole genome shotgun (WGS) entry which is preliminary data.</text>
</comment>
<feature type="region of interest" description="Disordered" evidence="1">
    <location>
        <begin position="271"/>
        <end position="308"/>
    </location>
</feature>
<organism evidence="2 3">
    <name type="scientific">Lucilia cuprina</name>
    <name type="common">Green bottle fly</name>
    <name type="synonym">Australian sheep blowfly</name>
    <dbReference type="NCBI Taxonomy" id="7375"/>
    <lineage>
        <taxon>Eukaryota</taxon>
        <taxon>Metazoa</taxon>
        <taxon>Ecdysozoa</taxon>
        <taxon>Arthropoda</taxon>
        <taxon>Hexapoda</taxon>
        <taxon>Insecta</taxon>
        <taxon>Pterygota</taxon>
        <taxon>Neoptera</taxon>
        <taxon>Endopterygota</taxon>
        <taxon>Diptera</taxon>
        <taxon>Brachycera</taxon>
        <taxon>Muscomorpha</taxon>
        <taxon>Oestroidea</taxon>
        <taxon>Calliphoridae</taxon>
        <taxon>Luciliinae</taxon>
        <taxon>Lucilia</taxon>
    </lineage>
</organism>
<accession>A0A0L0BZR3</accession>
<proteinExistence type="predicted"/>
<sequence length="344" mass="33614">MANINLSSSLSIRNCDNCFTTSNLRSITVAVSSNSAMNTMHDMRSVNMDICEIFNRNCSGSSRGASPWSLMRSNSSFVALFLLICCRVSRLTTESSTLTALTRTSVLIFGTTLGTTASRENNSVNSSILSRLVSSISCQISLGAAGDSERIGSSGEVLGVEESVVSPVTGTIAAMGFGGLGGGGCVTIRVQYRGFMGFGGLTAVLRNANVGAVGAITDNRDLREIYLLFACLNQPPSAGFGRGAGVDVAGVFAAPGGGGGGTADVLSVSPVAANEEPGGGGGGGPAEAIPGGGGGGGGGKSEVDDGAGGGGGGGGATYGGGGGGGGGGAAWFPIGCGGCISGFN</sequence>
<name>A0A0L0BZR3_LUCCU</name>
<evidence type="ECO:0000313" key="2">
    <source>
        <dbReference type="EMBL" id="KNC25498.1"/>
    </source>
</evidence>
<keyword evidence="3" id="KW-1185">Reference proteome</keyword>
<evidence type="ECO:0000313" key="3">
    <source>
        <dbReference type="Proteomes" id="UP000037069"/>
    </source>
</evidence>
<dbReference type="EMBL" id="JRES01001109">
    <property type="protein sequence ID" value="KNC25498.1"/>
    <property type="molecule type" value="Genomic_DNA"/>
</dbReference>
<evidence type="ECO:0000256" key="1">
    <source>
        <dbReference type="SAM" id="MobiDB-lite"/>
    </source>
</evidence>
<feature type="compositionally biased region" description="Gly residues" evidence="1">
    <location>
        <begin position="277"/>
        <end position="308"/>
    </location>
</feature>
<dbReference type="AlphaFoldDB" id="A0A0L0BZR3"/>
<gene>
    <name evidence="2" type="ORF">FF38_05166</name>
</gene>
<dbReference type="Proteomes" id="UP000037069">
    <property type="component" value="Unassembled WGS sequence"/>
</dbReference>
<protein>
    <submittedName>
        <fullName evidence="2">Uncharacterized protein</fullName>
    </submittedName>
</protein>